<dbReference type="Proteomes" id="UP000199475">
    <property type="component" value="Unassembled WGS sequence"/>
</dbReference>
<feature type="compositionally biased region" description="Basic and acidic residues" evidence="1">
    <location>
        <begin position="289"/>
        <end position="340"/>
    </location>
</feature>
<proteinExistence type="predicted"/>
<evidence type="ECO:0000313" key="3">
    <source>
        <dbReference type="EMBL" id="SDL48712.1"/>
    </source>
</evidence>
<protein>
    <submittedName>
        <fullName evidence="3">Micrococcal nuclease</fullName>
    </submittedName>
</protein>
<feature type="domain" description="TNase-like" evidence="2">
    <location>
        <begin position="32"/>
        <end position="164"/>
    </location>
</feature>
<gene>
    <name evidence="3" type="ORF">SAMN04488242_1617</name>
</gene>
<keyword evidence="4" id="KW-1185">Reference proteome</keyword>
<dbReference type="InterPro" id="IPR035437">
    <property type="entry name" value="SNase_OB-fold_sf"/>
</dbReference>
<name>A0A1G9KGK4_9ACTN</name>
<dbReference type="SUPFAM" id="SSF50199">
    <property type="entry name" value="Staphylococcal nuclease"/>
    <property type="match status" value="1"/>
</dbReference>
<sequence>MGATASTSIAGIFGSLVVGFTLAAAASASIWSDNRGVVERVVDGDTLIASVAGEPITIRLLNIDTPETKHPDLPVQCLGDEATEWLAMRLPQGSKIAIEYDKQRTDHYGRTLAGVFEDGALVNAEIAGQGLGVPAYYAPNDRFLSDVEAAYEEAKKAGVGLFDPSLKCTLSGQVSHASTTAASVATAYEEGMSLEGEASKVAAVAATAALLRNGALDRLGNAILSADAALIAAAERSLDSAHELARTSYERLTQSEAEYRAAKEAAERAEAERIERERIAREQREAAERAEKERIEREAREAAERAEQERREAREREARAERERLQQAERERARARERDVQVTPKKTATKSRKCVPYGPEIPYSKAGGYTGKRYGMPGGKTFRKCS</sequence>
<evidence type="ECO:0000256" key="1">
    <source>
        <dbReference type="SAM" id="MobiDB-lite"/>
    </source>
</evidence>
<organism evidence="3 4">
    <name type="scientific">Tessaracoccus oleiagri</name>
    <dbReference type="NCBI Taxonomy" id="686624"/>
    <lineage>
        <taxon>Bacteria</taxon>
        <taxon>Bacillati</taxon>
        <taxon>Actinomycetota</taxon>
        <taxon>Actinomycetes</taxon>
        <taxon>Propionibacteriales</taxon>
        <taxon>Propionibacteriaceae</taxon>
        <taxon>Tessaracoccus</taxon>
    </lineage>
</organism>
<reference evidence="3 4" key="1">
    <citation type="submission" date="2016-10" db="EMBL/GenBank/DDBJ databases">
        <authorList>
            <person name="de Groot N.N."/>
        </authorList>
    </citation>
    <scope>NUCLEOTIDE SEQUENCE [LARGE SCALE GENOMIC DNA]</scope>
    <source>
        <strain evidence="3 4">CGMCC 1.9159</strain>
    </source>
</reference>
<dbReference type="OrthoDB" id="6048299at2"/>
<dbReference type="Gene3D" id="2.40.50.90">
    <property type="match status" value="1"/>
</dbReference>
<dbReference type="STRING" id="686624.SAMN04488242_1617"/>
<dbReference type="InterPro" id="IPR016071">
    <property type="entry name" value="Staphylococal_nuclease_OB-fold"/>
</dbReference>
<evidence type="ECO:0000259" key="2">
    <source>
        <dbReference type="PROSITE" id="PS50830"/>
    </source>
</evidence>
<dbReference type="AlphaFoldDB" id="A0A1G9KGK4"/>
<evidence type="ECO:0000313" key="4">
    <source>
        <dbReference type="Proteomes" id="UP000199475"/>
    </source>
</evidence>
<feature type="region of interest" description="Disordered" evidence="1">
    <location>
        <begin position="289"/>
        <end position="386"/>
    </location>
</feature>
<accession>A0A1G9KGK4</accession>
<dbReference type="EMBL" id="FNGP01000003">
    <property type="protein sequence ID" value="SDL48712.1"/>
    <property type="molecule type" value="Genomic_DNA"/>
</dbReference>
<dbReference type="SMART" id="SM00318">
    <property type="entry name" value="SNc"/>
    <property type="match status" value="1"/>
</dbReference>
<dbReference type="PROSITE" id="PS50830">
    <property type="entry name" value="TNASE_3"/>
    <property type="match status" value="1"/>
</dbReference>
<dbReference type="Pfam" id="PF00565">
    <property type="entry name" value="SNase"/>
    <property type="match status" value="1"/>
</dbReference>